<gene>
    <name evidence="1" type="ORF">BDV29DRAFT_171795</name>
</gene>
<accession>A0A5N5X5X2</accession>
<dbReference type="OrthoDB" id="4684900at2759"/>
<evidence type="ECO:0000313" key="1">
    <source>
        <dbReference type="EMBL" id="KAB8075477.1"/>
    </source>
</evidence>
<dbReference type="InterPro" id="IPR004991">
    <property type="entry name" value="Aerolysin-like"/>
</dbReference>
<protein>
    <submittedName>
        <fullName evidence="1">Uncharacterized protein</fullName>
    </submittedName>
</protein>
<reference evidence="1 2" key="1">
    <citation type="submission" date="2019-04" db="EMBL/GenBank/DDBJ databases">
        <title>Friends and foes A comparative genomics study of 23 Aspergillus species from section Flavi.</title>
        <authorList>
            <consortium name="DOE Joint Genome Institute"/>
            <person name="Kjaerbolling I."/>
            <person name="Vesth T."/>
            <person name="Frisvad J.C."/>
            <person name="Nybo J.L."/>
            <person name="Theobald S."/>
            <person name="Kildgaard S."/>
            <person name="Isbrandt T."/>
            <person name="Kuo A."/>
            <person name="Sato A."/>
            <person name="Lyhne E.K."/>
            <person name="Kogle M.E."/>
            <person name="Wiebenga A."/>
            <person name="Kun R.S."/>
            <person name="Lubbers R.J."/>
            <person name="Makela M.R."/>
            <person name="Barry K."/>
            <person name="Chovatia M."/>
            <person name="Clum A."/>
            <person name="Daum C."/>
            <person name="Haridas S."/>
            <person name="He G."/>
            <person name="LaButti K."/>
            <person name="Lipzen A."/>
            <person name="Mondo S."/>
            <person name="Riley R."/>
            <person name="Salamov A."/>
            <person name="Simmons B.A."/>
            <person name="Magnuson J.K."/>
            <person name="Henrissat B."/>
            <person name="Mortensen U.H."/>
            <person name="Larsen T.O."/>
            <person name="Devries R.P."/>
            <person name="Grigoriev I.V."/>
            <person name="Machida M."/>
            <person name="Baker S.E."/>
            <person name="Andersen M.R."/>
        </authorList>
    </citation>
    <scope>NUCLEOTIDE SEQUENCE [LARGE SCALE GENOMIC DNA]</scope>
    <source>
        <strain evidence="1 2">CBS 151.66</strain>
    </source>
</reference>
<organism evidence="1 2">
    <name type="scientific">Aspergillus leporis</name>
    <dbReference type="NCBI Taxonomy" id="41062"/>
    <lineage>
        <taxon>Eukaryota</taxon>
        <taxon>Fungi</taxon>
        <taxon>Dikarya</taxon>
        <taxon>Ascomycota</taxon>
        <taxon>Pezizomycotina</taxon>
        <taxon>Eurotiomycetes</taxon>
        <taxon>Eurotiomycetidae</taxon>
        <taxon>Eurotiales</taxon>
        <taxon>Aspergillaceae</taxon>
        <taxon>Aspergillus</taxon>
        <taxon>Aspergillus subgen. Circumdati</taxon>
    </lineage>
</organism>
<dbReference type="AlphaFoldDB" id="A0A5N5X5X2"/>
<dbReference type="Pfam" id="PF03318">
    <property type="entry name" value="ETX_MTX2"/>
    <property type="match status" value="1"/>
</dbReference>
<dbReference type="EMBL" id="ML732193">
    <property type="protein sequence ID" value="KAB8075477.1"/>
    <property type="molecule type" value="Genomic_DNA"/>
</dbReference>
<keyword evidence="2" id="KW-1185">Reference proteome</keyword>
<dbReference type="SUPFAM" id="SSF56973">
    <property type="entry name" value="Aerolisin/ETX pore-forming domain"/>
    <property type="match status" value="1"/>
</dbReference>
<name>A0A5N5X5X2_9EURO</name>
<proteinExistence type="predicted"/>
<sequence length="239" mass="27738">MTVEAPKHRCFRAQGGNLVKSIKEQIYCYNGDEALYKIVDIHILGYEWCKLLGYSNPSDNPVFETESNTTTFRVKTGEESQHKVDISGEFSGLKVGLKAGYSFEHKTFSEEETITETKHGETVKVKPHTAVYRYKKLYRFKVHVWYQLDAWNRIWTVGKRGKDELLEVLSTVEIFTNDKLQTGKEIVGTKEVEFHTVKRVAEQKNIKRLEDCTSRCQNYLRDQGIGGPWPYRPKDDFVK</sequence>
<dbReference type="Proteomes" id="UP000326565">
    <property type="component" value="Unassembled WGS sequence"/>
</dbReference>
<evidence type="ECO:0000313" key="2">
    <source>
        <dbReference type="Proteomes" id="UP000326565"/>
    </source>
</evidence>